<protein>
    <recommendedName>
        <fullName evidence="4">Lipoprotein</fullName>
    </recommendedName>
</protein>
<evidence type="ECO:0008006" key="4">
    <source>
        <dbReference type="Google" id="ProtNLM"/>
    </source>
</evidence>
<proteinExistence type="predicted"/>
<keyword evidence="1" id="KW-0732">Signal</keyword>
<dbReference type="RefSeq" id="WP_193428663.1">
    <property type="nucleotide sequence ID" value="NZ_CBCSIP010000177.1"/>
</dbReference>
<feature type="chain" id="PRO_5045441913" description="Lipoprotein" evidence="1">
    <location>
        <begin position="28"/>
        <end position="522"/>
    </location>
</feature>
<dbReference type="Proteomes" id="UP001516472">
    <property type="component" value="Unassembled WGS sequence"/>
</dbReference>
<reference evidence="2 3" key="1">
    <citation type="submission" date="2020-02" db="EMBL/GenBank/DDBJ databases">
        <authorList>
            <person name="Babadi Z.K."/>
            <person name="Risdian C."/>
            <person name="Ebrahimipour G.H."/>
            <person name="Wink J."/>
        </authorList>
    </citation>
    <scope>NUCLEOTIDE SEQUENCE [LARGE SCALE GENOMIC DNA]</scope>
    <source>
        <strain evidence="2 3">ZKHCc1 1396</strain>
    </source>
</reference>
<evidence type="ECO:0000313" key="2">
    <source>
        <dbReference type="EMBL" id="MBE4751456.1"/>
    </source>
</evidence>
<organism evidence="2 3">
    <name type="scientific">Corallococcus soli</name>
    <dbReference type="NCBI Taxonomy" id="2710757"/>
    <lineage>
        <taxon>Bacteria</taxon>
        <taxon>Pseudomonadati</taxon>
        <taxon>Myxococcota</taxon>
        <taxon>Myxococcia</taxon>
        <taxon>Myxococcales</taxon>
        <taxon>Cystobacterineae</taxon>
        <taxon>Myxococcaceae</taxon>
        <taxon>Corallococcus</taxon>
    </lineage>
</organism>
<feature type="signal peptide" evidence="1">
    <location>
        <begin position="1"/>
        <end position="27"/>
    </location>
</feature>
<dbReference type="EMBL" id="JAAIYO010000008">
    <property type="protein sequence ID" value="MBE4751456.1"/>
    <property type="molecule type" value="Genomic_DNA"/>
</dbReference>
<evidence type="ECO:0000313" key="3">
    <source>
        <dbReference type="Proteomes" id="UP001516472"/>
    </source>
</evidence>
<keyword evidence="3" id="KW-1185">Reference proteome</keyword>
<accession>A0ABR9PU39</accession>
<dbReference type="PROSITE" id="PS51257">
    <property type="entry name" value="PROKAR_LIPOPROTEIN"/>
    <property type="match status" value="1"/>
</dbReference>
<gene>
    <name evidence="2" type="ORF">G4177_25105</name>
</gene>
<evidence type="ECO:0000256" key="1">
    <source>
        <dbReference type="SAM" id="SignalP"/>
    </source>
</evidence>
<name>A0ABR9PU39_9BACT</name>
<comment type="caution">
    <text evidence="2">The sequence shown here is derived from an EMBL/GenBank/DDBJ whole genome shotgun (WGS) entry which is preliminary data.</text>
</comment>
<sequence length="522" mass="55611">MNLALPRLFASRALQASLALSALAAFAACGDPKPPPVPDPPVVELSVIEPNSAAPSLMLRVSVSGCDTVSQLSIYDQDTFLQTFPYTSGAMEFELLAKDIKYTKGIAVRLALNARATCSDGRSNVSQPQATTFLPVTKVIKDPDPNAQVVTDFFVADGSGTNISFIGCGNPTTGVGTLYRVGATGEVLAQVEMGIPCSPYTVITPLNSVSNKRWVWTPGVGAVAVSSNFVISGRTATTYKLKDLSVMTNGDAIVRDVVSVSRMKHTSMGGSFDWTYKPPLQPIATPQQKAEVVLVPYANYKEVGTSDVLQVVVATLDAATGVLVQERKIYDYAGAIEVLPVTSLSPDGDTVYMAFGLANNHSRVIACAANADGCEGNAFKWQSIDLPAPLQFLLPYAGGSRLAAIGLKRVWFLDTNNQGAVVNKDGKSLDTSGSLQVLQVQLGRNTSPSFILLNGAPPDNTGLPTLPKEIVAIDSAERGELFRYEVASTLSCTIDDAERLWMRVGNRLVQALPLSEYRAVRP</sequence>